<gene>
    <name evidence="2" type="ORF">IAB07_03470</name>
</gene>
<evidence type="ECO:0000259" key="1">
    <source>
        <dbReference type="Pfam" id="PF01261"/>
    </source>
</evidence>
<accession>A0A9D1SKC4</accession>
<dbReference type="AlphaFoldDB" id="A0A9D1SKC4"/>
<dbReference type="Proteomes" id="UP000824145">
    <property type="component" value="Unassembled WGS sequence"/>
</dbReference>
<evidence type="ECO:0000313" key="3">
    <source>
        <dbReference type="Proteomes" id="UP000824145"/>
    </source>
</evidence>
<feature type="domain" description="Xylose isomerase-like TIM barrel" evidence="1">
    <location>
        <begin position="21"/>
        <end position="242"/>
    </location>
</feature>
<organism evidence="2 3">
    <name type="scientific">Candidatus Caccalectryoclostridium excrementigallinarum</name>
    <dbReference type="NCBI Taxonomy" id="2840710"/>
    <lineage>
        <taxon>Bacteria</taxon>
        <taxon>Bacillati</taxon>
        <taxon>Bacillota</taxon>
        <taxon>Clostridia</taxon>
        <taxon>Christensenellales</taxon>
        <taxon>Christensenellaceae</taxon>
        <taxon>Christensenellaceae incertae sedis</taxon>
        <taxon>Candidatus Caccalectryoclostridium</taxon>
    </lineage>
</organism>
<dbReference type="GO" id="GO:0016853">
    <property type="term" value="F:isomerase activity"/>
    <property type="evidence" value="ECO:0007669"/>
    <property type="project" value="UniProtKB-KW"/>
</dbReference>
<sequence>MVRISGFYDEVSSDLETQCKLVKELGETYMCPRIVNGKNIANYTAEEFEKEVKPTLDKYGVKFSSIGSPIGKIRWDDDDAYEGQLKKLEELVKICKIMDCKYIRMFSFRVKKDEYEKAYPTVVEKIKGFLEKVRGTDIVLLHENEKRIYGDEPNRCVKLYKEISDPQFKLCYDASNYIQCGYDAWECYNIVKEYCVYYHIKDCSKYRVEVPVGMGEGNYKKLLKDLVADRGYDGFMTLEPHTGKYADHKVLFQCLCWITWAIPYISKWHKVFRMIDKNKGMKRFETVDRKTMFLWQYNGLKKLLEEAGVEING</sequence>
<proteinExistence type="predicted"/>
<protein>
    <submittedName>
        <fullName evidence="2">Sugar phosphate isomerase/epimerase</fullName>
    </submittedName>
</protein>
<keyword evidence="2" id="KW-0413">Isomerase</keyword>
<dbReference type="SUPFAM" id="SSF51658">
    <property type="entry name" value="Xylose isomerase-like"/>
    <property type="match status" value="1"/>
</dbReference>
<dbReference type="Pfam" id="PF01261">
    <property type="entry name" value="AP_endonuc_2"/>
    <property type="match status" value="1"/>
</dbReference>
<dbReference type="InterPro" id="IPR050312">
    <property type="entry name" value="IolE/XylAMocC-like"/>
</dbReference>
<reference evidence="2" key="2">
    <citation type="journal article" date="2021" name="PeerJ">
        <title>Extensive microbial diversity within the chicken gut microbiome revealed by metagenomics and culture.</title>
        <authorList>
            <person name="Gilroy R."/>
            <person name="Ravi A."/>
            <person name="Getino M."/>
            <person name="Pursley I."/>
            <person name="Horton D.L."/>
            <person name="Alikhan N.F."/>
            <person name="Baker D."/>
            <person name="Gharbi K."/>
            <person name="Hall N."/>
            <person name="Watson M."/>
            <person name="Adriaenssens E.M."/>
            <person name="Foster-Nyarko E."/>
            <person name="Jarju S."/>
            <person name="Secka A."/>
            <person name="Antonio M."/>
            <person name="Oren A."/>
            <person name="Chaudhuri R.R."/>
            <person name="La Ragione R."/>
            <person name="Hildebrand F."/>
            <person name="Pallen M.J."/>
        </authorList>
    </citation>
    <scope>NUCLEOTIDE SEQUENCE</scope>
    <source>
        <strain evidence="2">9366</strain>
    </source>
</reference>
<dbReference type="Gene3D" id="3.20.20.150">
    <property type="entry name" value="Divalent-metal-dependent TIM barrel enzymes"/>
    <property type="match status" value="1"/>
</dbReference>
<reference evidence="2" key="1">
    <citation type="submission" date="2020-10" db="EMBL/GenBank/DDBJ databases">
        <authorList>
            <person name="Gilroy R."/>
        </authorList>
    </citation>
    <scope>NUCLEOTIDE SEQUENCE</scope>
    <source>
        <strain evidence="2">9366</strain>
    </source>
</reference>
<dbReference type="PANTHER" id="PTHR12110:SF41">
    <property type="entry name" value="INOSOSE DEHYDRATASE"/>
    <property type="match status" value="1"/>
</dbReference>
<comment type="caution">
    <text evidence="2">The sequence shown here is derived from an EMBL/GenBank/DDBJ whole genome shotgun (WGS) entry which is preliminary data.</text>
</comment>
<dbReference type="PANTHER" id="PTHR12110">
    <property type="entry name" value="HYDROXYPYRUVATE ISOMERASE"/>
    <property type="match status" value="1"/>
</dbReference>
<dbReference type="EMBL" id="DVNJ01000018">
    <property type="protein sequence ID" value="HIU62812.1"/>
    <property type="molecule type" value="Genomic_DNA"/>
</dbReference>
<name>A0A9D1SKC4_9FIRM</name>
<dbReference type="InterPro" id="IPR036237">
    <property type="entry name" value="Xyl_isomerase-like_sf"/>
</dbReference>
<evidence type="ECO:0000313" key="2">
    <source>
        <dbReference type="EMBL" id="HIU62812.1"/>
    </source>
</evidence>
<dbReference type="InterPro" id="IPR013022">
    <property type="entry name" value="Xyl_isomerase-like_TIM-brl"/>
</dbReference>